<gene>
    <name evidence="2" type="ORF">Zmor_016728</name>
    <name evidence="3" type="ORF">Zmor_016729</name>
</gene>
<evidence type="ECO:0000313" key="3">
    <source>
        <dbReference type="EMBL" id="KAJ3650643.1"/>
    </source>
</evidence>
<organism evidence="2 4">
    <name type="scientific">Zophobas morio</name>
    <dbReference type="NCBI Taxonomy" id="2755281"/>
    <lineage>
        <taxon>Eukaryota</taxon>
        <taxon>Metazoa</taxon>
        <taxon>Ecdysozoa</taxon>
        <taxon>Arthropoda</taxon>
        <taxon>Hexapoda</taxon>
        <taxon>Insecta</taxon>
        <taxon>Pterygota</taxon>
        <taxon>Neoptera</taxon>
        <taxon>Endopterygota</taxon>
        <taxon>Coleoptera</taxon>
        <taxon>Polyphaga</taxon>
        <taxon>Cucujiformia</taxon>
        <taxon>Tenebrionidae</taxon>
        <taxon>Zophobas</taxon>
    </lineage>
</organism>
<accession>A0AA38I7B7</accession>
<dbReference type="EMBL" id="JALNTZ010000005">
    <property type="protein sequence ID" value="KAJ3650642.1"/>
    <property type="molecule type" value="Genomic_DNA"/>
</dbReference>
<evidence type="ECO:0000313" key="2">
    <source>
        <dbReference type="EMBL" id="KAJ3650642.1"/>
    </source>
</evidence>
<comment type="caution">
    <text evidence="2">The sequence shown here is derived from an EMBL/GenBank/DDBJ whole genome shotgun (WGS) entry which is preliminary data.</text>
</comment>
<protein>
    <submittedName>
        <fullName evidence="2">Uncharacterized protein</fullName>
    </submittedName>
</protein>
<dbReference type="AlphaFoldDB" id="A0AA38I7B7"/>
<evidence type="ECO:0000256" key="1">
    <source>
        <dbReference type="SAM" id="Coils"/>
    </source>
</evidence>
<evidence type="ECO:0000313" key="4">
    <source>
        <dbReference type="Proteomes" id="UP001168821"/>
    </source>
</evidence>
<keyword evidence="1" id="KW-0175">Coiled coil</keyword>
<dbReference type="Proteomes" id="UP001168821">
    <property type="component" value="Unassembled WGS sequence"/>
</dbReference>
<feature type="coiled-coil region" evidence="1">
    <location>
        <begin position="7"/>
        <end position="63"/>
    </location>
</feature>
<name>A0AA38I7B7_9CUCU</name>
<dbReference type="EMBL" id="JALNTZ010000005">
    <property type="protein sequence ID" value="KAJ3650643.1"/>
    <property type="molecule type" value="Genomic_DNA"/>
</dbReference>
<reference evidence="2" key="1">
    <citation type="journal article" date="2023" name="G3 (Bethesda)">
        <title>Whole genome assemblies of Zophobas morio and Tenebrio molitor.</title>
        <authorList>
            <person name="Kaur S."/>
            <person name="Stinson S.A."/>
            <person name="diCenzo G.C."/>
        </authorList>
    </citation>
    <scope>NUCLEOTIDE SEQUENCE</scope>
    <source>
        <strain evidence="2">QUZm001</strain>
    </source>
</reference>
<keyword evidence="4" id="KW-1185">Reference proteome</keyword>
<proteinExistence type="predicted"/>
<sequence length="361" mass="38611">MDLEMQLRAAEARRSELERQHSEALAALRGCGPETLEARQSRVRELEKKVALETVRCEELQLELAASQRGRTVGSGTSGPLSSTGQSWGNKGTEIERIMAKIEQDNRILAELDHSRSTTLGAGLATSASSHALGECSPPLSPITMSHTTPSIYPTSTSLGHNYNQSATTNISPYMSNPVSYNPTSQYNTLHHTYANKPMMGTTMTHHGISSSLGQSSVLGGALTHQNLATSMGGNVMGPSLVSTALGTSIVPSTYATSNISNTTFSNALVSNNPSALNTSFNNPTFTNAVTNTLTQFSLPYNPVTTTFTNNVTFSNPLSSQFNSLSLTGPMSIKLKPLDEVDLGEQPRKPRHPCLLLMPSP</sequence>